<protein>
    <submittedName>
        <fullName evidence="3">Ear-binding coat-associated protein 2</fullName>
    </submittedName>
</protein>
<feature type="domain" description="NECAP PHear" evidence="2">
    <location>
        <begin position="83"/>
        <end position="226"/>
    </location>
</feature>
<gene>
    <name evidence="3" type="ORF">SEMRO_922_G220580.1</name>
</gene>
<dbReference type="AlphaFoldDB" id="A0A9N8EDM0"/>
<dbReference type="PANTHER" id="PTHR12847">
    <property type="entry name" value="ATP-BINDING CASSETTE ABC TRANSPORTER-RELATED"/>
    <property type="match status" value="1"/>
</dbReference>
<dbReference type="GO" id="GO:0006897">
    <property type="term" value="P:endocytosis"/>
    <property type="evidence" value="ECO:0007669"/>
    <property type="project" value="InterPro"/>
</dbReference>
<dbReference type="Proteomes" id="UP001153069">
    <property type="component" value="Unassembled WGS sequence"/>
</dbReference>
<comment type="caution">
    <text evidence="3">The sequence shown here is derived from an EMBL/GenBank/DDBJ whole genome shotgun (WGS) entry which is preliminary data.</text>
</comment>
<dbReference type="InterPro" id="IPR012466">
    <property type="entry name" value="NECAP_PHear"/>
</dbReference>
<feature type="compositionally biased region" description="Basic and acidic residues" evidence="1">
    <location>
        <begin position="218"/>
        <end position="237"/>
    </location>
</feature>
<dbReference type="OrthoDB" id="10265489at2759"/>
<organism evidence="3 4">
    <name type="scientific">Seminavis robusta</name>
    <dbReference type="NCBI Taxonomy" id="568900"/>
    <lineage>
        <taxon>Eukaryota</taxon>
        <taxon>Sar</taxon>
        <taxon>Stramenopiles</taxon>
        <taxon>Ochrophyta</taxon>
        <taxon>Bacillariophyta</taxon>
        <taxon>Bacillariophyceae</taxon>
        <taxon>Bacillariophycidae</taxon>
        <taxon>Naviculales</taxon>
        <taxon>Naviculaceae</taxon>
        <taxon>Seminavis</taxon>
    </lineage>
</organism>
<reference evidence="3" key="1">
    <citation type="submission" date="2020-06" db="EMBL/GenBank/DDBJ databases">
        <authorList>
            <consortium name="Plant Systems Biology data submission"/>
        </authorList>
    </citation>
    <scope>NUCLEOTIDE SEQUENCE</scope>
    <source>
        <strain evidence="3">D6</strain>
    </source>
</reference>
<sequence length="277" mass="31705">MKSVNGNSHKLPTHCTSHHDDRPITTKTTSKKLKTLQMKRPSAHRHDNKGASKNKKLEKQCAEEAGIPDNRVQYGKLVESVEHQYIKIPDAHILEVPPRPSSGWSATSLTKELWQGTIKVVERGDHTFLLLLDRVTDELFAVCPLEEDELERCADSSRYFILKVKNPIGIAFNERNDAFDFKVAIATSKKDREERKLESEQPVGILKKKPVKLPFLGDKEKLKPPKNDTKDSRRNASQEETQNLDFANFDYFDDPTEVRQKRESSTLFSRLLCCATY</sequence>
<evidence type="ECO:0000256" key="1">
    <source>
        <dbReference type="SAM" id="MobiDB-lite"/>
    </source>
</evidence>
<feature type="region of interest" description="Disordered" evidence="1">
    <location>
        <begin position="1"/>
        <end position="58"/>
    </location>
</feature>
<dbReference type="Pfam" id="PF07933">
    <property type="entry name" value="DUF1681"/>
    <property type="match status" value="1"/>
</dbReference>
<evidence type="ECO:0000259" key="2">
    <source>
        <dbReference type="Pfam" id="PF07933"/>
    </source>
</evidence>
<feature type="region of interest" description="Disordered" evidence="1">
    <location>
        <begin position="218"/>
        <end position="242"/>
    </location>
</feature>
<dbReference type="PANTHER" id="PTHR12847:SF9">
    <property type="entry name" value="NECAP-LIKE PROTEIN CG9132"/>
    <property type="match status" value="1"/>
</dbReference>
<dbReference type="EMBL" id="CAICTM010000920">
    <property type="protein sequence ID" value="CAB9518304.1"/>
    <property type="molecule type" value="Genomic_DNA"/>
</dbReference>
<name>A0A9N8EDM0_9STRA</name>
<feature type="compositionally biased region" description="Polar residues" evidence="1">
    <location>
        <begin position="1"/>
        <end position="10"/>
    </location>
</feature>
<dbReference type="SUPFAM" id="SSF50729">
    <property type="entry name" value="PH domain-like"/>
    <property type="match status" value="1"/>
</dbReference>
<proteinExistence type="predicted"/>
<dbReference type="InterPro" id="IPR011993">
    <property type="entry name" value="PH-like_dom_sf"/>
</dbReference>
<accession>A0A9N8EDM0</accession>
<dbReference type="GO" id="GO:0030125">
    <property type="term" value="C:clathrin vesicle coat"/>
    <property type="evidence" value="ECO:0007669"/>
    <property type="project" value="TreeGrafter"/>
</dbReference>
<feature type="compositionally biased region" description="Basic and acidic residues" evidence="1">
    <location>
        <begin position="44"/>
        <end position="58"/>
    </location>
</feature>
<keyword evidence="4" id="KW-1185">Reference proteome</keyword>
<evidence type="ECO:0000313" key="3">
    <source>
        <dbReference type="EMBL" id="CAB9518304.1"/>
    </source>
</evidence>
<dbReference type="Gene3D" id="2.30.29.30">
    <property type="entry name" value="Pleckstrin-homology domain (PH domain)/Phosphotyrosine-binding domain (PTB)"/>
    <property type="match status" value="1"/>
</dbReference>
<evidence type="ECO:0000313" key="4">
    <source>
        <dbReference type="Proteomes" id="UP001153069"/>
    </source>
</evidence>